<feature type="compositionally biased region" description="Polar residues" evidence="2">
    <location>
        <begin position="311"/>
        <end position="323"/>
    </location>
</feature>
<keyword evidence="6" id="KW-1185">Reference proteome</keyword>
<feature type="repeat" description="TPR" evidence="1">
    <location>
        <begin position="56"/>
        <end position="89"/>
    </location>
</feature>
<evidence type="ECO:0000256" key="3">
    <source>
        <dbReference type="SAM" id="SignalP"/>
    </source>
</evidence>
<evidence type="ECO:0000256" key="1">
    <source>
        <dbReference type="PROSITE-ProRule" id="PRU00339"/>
    </source>
</evidence>
<evidence type="ECO:0000313" key="6">
    <source>
        <dbReference type="Proteomes" id="UP000824280"/>
    </source>
</evidence>
<protein>
    <submittedName>
        <fullName evidence="5">SPOR domain-containing protein</fullName>
    </submittedName>
</protein>
<proteinExistence type="predicted"/>
<feature type="signal peptide" evidence="3">
    <location>
        <begin position="1"/>
        <end position="27"/>
    </location>
</feature>
<dbReference type="SUPFAM" id="SSF110997">
    <property type="entry name" value="Sporulation related repeat"/>
    <property type="match status" value="1"/>
</dbReference>
<dbReference type="SUPFAM" id="SSF48452">
    <property type="entry name" value="TPR-like"/>
    <property type="match status" value="1"/>
</dbReference>
<dbReference type="InterPro" id="IPR036680">
    <property type="entry name" value="SPOR-like_sf"/>
</dbReference>
<keyword evidence="3" id="KW-0732">Signal</keyword>
<dbReference type="EMBL" id="CP081297">
    <property type="protein sequence ID" value="QZD86380.1"/>
    <property type="molecule type" value="Genomic_DNA"/>
</dbReference>
<feature type="compositionally biased region" description="Pro residues" evidence="2">
    <location>
        <begin position="333"/>
        <end position="347"/>
    </location>
</feature>
<dbReference type="Pfam" id="PF05036">
    <property type="entry name" value="SPOR"/>
    <property type="match status" value="1"/>
</dbReference>
<dbReference type="Proteomes" id="UP000824280">
    <property type="component" value="Chromosome"/>
</dbReference>
<feature type="compositionally biased region" description="Low complexity" evidence="2">
    <location>
        <begin position="348"/>
        <end position="358"/>
    </location>
</feature>
<dbReference type="PROSITE" id="PS51724">
    <property type="entry name" value="SPOR"/>
    <property type="match status" value="1"/>
</dbReference>
<dbReference type="InterPro" id="IPR019734">
    <property type="entry name" value="TPR_rpt"/>
</dbReference>
<dbReference type="InterPro" id="IPR007730">
    <property type="entry name" value="SPOR-like_dom"/>
</dbReference>
<dbReference type="RefSeq" id="WP_221421925.1">
    <property type="nucleotide sequence ID" value="NZ_CP081297.1"/>
</dbReference>
<evidence type="ECO:0000259" key="4">
    <source>
        <dbReference type="PROSITE" id="PS51724"/>
    </source>
</evidence>
<reference evidence="5 6" key="1">
    <citation type="submission" date="2021-08" db="EMBL/GenBank/DDBJ databases">
        <title>Comparative Genomics Analysis of the Genus Qipengyuania Reveals Extensive Genetic Diversity and Metabolic Versatility, Including the Description of Fifteen Novel Species.</title>
        <authorList>
            <person name="Liu Y."/>
        </authorList>
    </citation>
    <scope>NUCLEOTIDE SEQUENCE [LARGE SCALE GENOMIC DNA]</scope>
    <source>
        <strain evidence="5 6">1XM2-8</strain>
    </source>
</reference>
<feature type="domain" description="SPOR" evidence="4">
    <location>
        <begin position="441"/>
        <end position="521"/>
    </location>
</feature>
<organism evidence="5 6">
    <name type="scientific">Qipengyuania psychrotolerans</name>
    <dbReference type="NCBI Taxonomy" id="2867238"/>
    <lineage>
        <taxon>Bacteria</taxon>
        <taxon>Pseudomonadati</taxon>
        <taxon>Pseudomonadota</taxon>
        <taxon>Alphaproteobacteria</taxon>
        <taxon>Sphingomonadales</taxon>
        <taxon>Erythrobacteraceae</taxon>
        <taxon>Qipengyuania</taxon>
    </lineage>
</organism>
<feature type="chain" id="PRO_5047349435" evidence="3">
    <location>
        <begin position="28"/>
        <end position="531"/>
    </location>
</feature>
<feature type="region of interest" description="Disordered" evidence="2">
    <location>
        <begin position="275"/>
        <end position="363"/>
    </location>
</feature>
<gene>
    <name evidence="5" type="ORF">K3166_08985</name>
</gene>
<evidence type="ECO:0000313" key="5">
    <source>
        <dbReference type="EMBL" id="QZD86380.1"/>
    </source>
</evidence>
<accession>A0ABX8ZBJ2</accession>
<dbReference type="Gene3D" id="1.25.40.10">
    <property type="entry name" value="Tetratricopeptide repeat domain"/>
    <property type="match status" value="1"/>
</dbReference>
<dbReference type="InterPro" id="IPR011990">
    <property type="entry name" value="TPR-like_helical_dom_sf"/>
</dbReference>
<dbReference type="PROSITE" id="PS50005">
    <property type="entry name" value="TPR"/>
    <property type="match status" value="1"/>
</dbReference>
<sequence length="531" mass="55826">MNRSIFRRGVYSSAMLALAVTALPLKAQEVVQALPAEGTAQLNSALQRLARDSGDVSALLDAGEAALALRDIPAAIGFFGRAKDISPSNPRVTLGLANAYTMSRRPVEALLLFAEAERAGVAPARMAEQRGLAFDLVGDAASAQEQYRIALAQGENASVRRNLALNQAILGDSAGFEATLLPLLQEGDNAAFRTRAFGLAVLGDTEAAVQIAKDMMQPRMASRVEPYLRYMPRLTSAQQAAAGNLGVFPRTAAIGRDDPAIAAYDRSAVRTADASLAPQGPVMGSQLERARARQQPSEEPASAKPARRAETSSTPAFSRSVTSRRAEAGQTPTPGPAATPTPVPAPAPAMARAEQPRPQGELAPVNSAPMNSAPVREAPVVVASVPVAAPAAQTRPAPQVSSVADAFSDFNLAQTTASPSAGAVDITRIAAPREVAAPPPPAHPARHWVQVATGRDIKALGFDWRRISRQSEDALTGKGPFVTPWGEANRLLSGPYESRDAARAMVNRLQELGIDSFPFSSDEGQEILPLD</sequence>
<keyword evidence="1" id="KW-0802">TPR repeat</keyword>
<evidence type="ECO:0000256" key="2">
    <source>
        <dbReference type="SAM" id="MobiDB-lite"/>
    </source>
</evidence>
<name>A0ABX8ZBJ2_9SPHN</name>